<dbReference type="EMBL" id="CP063849">
    <property type="protein sequence ID" value="QOY85601.1"/>
    <property type="molecule type" value="Genomic_DNA"/>
</dbReference>
<dbReference type="InterPro" id="IPR058240">
    <property type="entry name" value="rSAM_sf"/>
</dbReference>
<dbReference type="CDD" id="cd01335">
    <property type="entry name" value="Radical_SAM"/>
    <property type="match status" value="1"/>
</dbReference>
<dbReference type="Pfam" id="PF04055">
    <property type="entry name" value="Radical_SAM"/>
    <property type="match status" value="1"/>
</dbReference>
<evidence type="ECO:0000259" key="9">
    <source>
        <dbReference type="PROSITE" id="PS51332"/>
    </source>
</evidence>
<keyword evidence="5" id="KW-0949">S-adenosyl-L-methionine</keyword>
<evidence type="ECO:0000256" key="5">
    <source>
        <dbReference type="ARBA" id="ARBA00022691"/>
    </source>
</evidence>
<dbReference type="InterPro" id="IPR034466">
    <property type="entry name" value="Methyltransferase_Class_B"/>
</dbReference>
<reference evidence="11 12" key="1">
    <citation type="submission" date="2020-10" db="EMBL/GenBank/DDBJ databases">
        <title>Complete genome sequence of Paludibaculum fermentans P105T, a facultatively anaerobic acidobacterium capable of dissimilatory Fe(III) reduction.</title>
        <authorList>
            <person name="Dedysh S.N."/>
            <person name="Beletsky A.V."/>
            <person name="Kulichevskaya I.S."/>
            <person name="Mardanov A.V."/>
            <person name="Ravin N.V."/>
        </authorList>
    </citation>
    <scope>NUCLEOTIDE SEQUENCE [LARGE SCALE GENOMIC DNA]</scope>
    <source>
        <strain evidence="11 12">P105</strain>
    </source>
</reference>
<dbReference type="InterPro" id="IPR007197">
    <property type="entry name" value="rSAM"/>
</dbReference>
<dbReference type="InterPro" id="IPR006638">
    <property type="entry name" value="Elp3/MiaA/NifB-like_rSAM"/>
</dbReference>
<dbReference type="InterPro" id="IPR023404">
    <property type="entry name" value="rSAM_horseshoe"/>
</dbReference>
<evidence type="ECO:0000256" key="3">
    <source>
        <dbReference type="ARBA" id="ARBA00022603"/>
    </source>
</evidence>
<dbReference type="RefSeq" id="WP_194447271.1">
    <property type="nucleotide sequence ID" value="NZ_CP063849.1"/>
</dbReference>
<dbReference type="InterPro" id="IPR020612">
    <property type="entry name" value="Methylthiotransferase_CS"/>
</dbReference>
<evidence type="ECO:0000256" key="8">
    <source>
        <dbReference type="ARBA" id="ARBA00023014"/>
    </source>
</evidence>
<evidence type="ECO:0000256" key="2">
    <source>
        <dbReference type="ARBA" id="ARBA00022485"/>
    </source>
</evidence>
<feature type="domain" description="Radical SAM core" evidence="10">
    <location>
        <begin position="150"/>
        <end position="396"/>
    </location>
</feature>
<dbReference type="InterPro" id="IPR006158">
    <property type="entry name" value="Cobalamin-bd"/>
</dbReference>
<keyword evidence="4" id="KW-0808">Transferase</keyword>
<keyword evidence="2" id="KW-0004">4Fe-4S</keyword>
<dbReference type="PROSITE" id="PS51918">
    <property type="entry name" value="RADICAL_SAM"/>
    <property type="match status" value="1"/>
</dbReference>
<dbReference type="PROSITE" id="PS51332">
    <property type="entry name" value="B12_BINDING"/>
    <property type="match status" value="1"/>
</dbReference>
<evidence type="ECO:0000259" key="10">
    <source>
        <dbReference type="PROSITE" id="PS51918"/>
    </source>
</evidence>
<dbReference type="PANTHER" id="PTHR43409:SF7">
    <property type="entry name" value="BLL1977 PROTEIN"/>
    <property type="match status" value="1"/>
</dbReference>
<dbReference type="SMART" id="SM00729">
    <property type="entry name" value="Elp3"/>
    <property type="match status" value="1"/>
</dbReference>
<evidence type="ECO:0000313" key="11">
    <source>
        <dbReference type="EMBL" id="QOY85601.1"/>
    </source>
</evidence>
<dbReference type="GO" id="GO:0003824">
    <property type="term" value="F:catalytic activity"/>
    <property type="evidence" value="ECO:0007669"/>
    <property type="project" value="InterPro"/>
</dbReference>
<feature type="domain" description="B12-binding" evidence="9">
    <location>
        <begin position="1"/>
        <end position="130"/>
    </location>
</feature>
<dbReference type="Gene3D" id="3.40.50.280">
    <property type="entry name" value="Cobalamin-binding domain"/>
    <property type="match status" value="1"/>
</dbReference>
<keyword evidence="7" id="KW-0408">Iron</keyword>
<accession>A0A7S7NL20</accession>
<proteinExistence type="predicted"/>
<evidence type="ECO:0000256" key="1">
    <source>
        <dbReference type="ARBA" id="ARBA00001966"/>
    </source>
</evidence>
<dbReference type="Gene3D" id="3.80.30.20">
    <property type="entry name" value="tm_1862 like domain"/>
    <property type="match status" value="1"/>
</dbReference>
<dbReference type="GO" id="GO:0031419">
    <property type="term" value="F:cobalamin binding"/>
    <property type="evidence" value="ECO:0007669"/>
    <property type="project" value="InterPro"/>
</dbReference>
<dbReference type="GO" id="GO:0046872">
    <property type="term" value="F:metal ion binding"/>
    <property type="evidence" value="ECO:0007669"/>
    <property type="project" value="UniProtKB-KW"/>
</dbReference>
<dbReference type="SFLD" id="SFLDS00029">
    <property type="entry name" value="Radical_SAM"/>
    <property type="match status" value="1"/>
</dbReference>
<dbReference type="PROSITE" id="PS01278">
    <property type="entry name" value="MTTASE_RADICAL"/>
    <property type="match status" value="1"/>
</dbReference>
<dbReference type="SFLD" id="SFLDG01082">
    <property type="entry name" value="B12-binding_domain_containing"/>
    <property type="match status" value="1"/>
</dbReference>
<dbReference type="GO" id="GO:0005829">
    <property type="term" value="C:cytosol"/>
    <property type="evidence" value="ECO:0007669"/>
    <property type="project" value="TreeGrafter"/>
</dbReference>
<dbReference type="SUPFAM" id="SSF102114">
    <property type="entry name" value="Radical SAM enzymes"/>
    <property type="match status" value="1"/>
</dbReference>
<evidence type="ECO:0000256" key="6">
    <source>
        <dbReference type="ARBA" id="ARBA00022723"/>
    </source>
</evidence>
<dbReference type="Proteomes" id="UP000593892">
    <property type="component" value="Chromosome"/>
</dbReference>
<evidence type="ECO:0000256" key="7">
    <source>
        <dbReference type="ARBA" id="ARBA00023004"/>
    </source>
</evidence>
<dbReference type="SFLD" id="SFLDG01123">
    <property type="entry name" value="methyltransferase_(Class_B)"/>
    <property type="match status" value="1"/>
</dbReference>
<keyword evidence="12" id="KW-1185">Reference proteome</keyword>
<dbReference type="GO" id="GO:0051539">
    <property type="term" value="F:4 iron, 4 sulfur cluster binding"/>
    <property type="evidence" value="ECO:0007669"/>
    <property type="project" value="UniProtKB-KW"/>
</dbReference>
<protein>
    <submittedName>
        <fullName evidence="11">B12-binding domain-containing radical SAM protein</fullName>
    </submittedName>
</protein>
<evidence type="ECO:0000313" key="12">
    <source>
        <dbReference type="Proteomes" id="UP000593892"/>
    </source>
</evidence>
<keyword evidence="6" id="KW-0479">Metal-binding</keyword>
<sequence>MRIILVNPSDVAFGVGVITPRWLYVLAAATPRQYGDPIIVDETLEAINPEQIQSGDVVGIGIHTANALRGFEVGRMARERGAIVVFGGIHSTLYPGEAVEYGAAHSVVQGDGDEAWGQLLADHVNGRLQPLYDGGRVKSGQFLPARWDLLPPKSYMWASVQTVRGCPKHCSFCSVWRTDGQAPRQRTGDAVIDEIVQLRRMGYRFIALADDNFYPVTLNDLALAERQGNMEKLAELQKLRSDRFEFMELLAGLPDDTIMFTQITMEAAEDIEFLKAMRKARIRGALVGVEAVTPEGLKTVFKDFNLSGDKLVERLKLFKQHGVHVLGSFIFGLSSDRAETFDATAELAKKAELTFAQFVMMTPFPGTVDFDKWEKSSQGKNEKVEGIPITRYWLIPGHRRPKLYMPHPSMSSEEIRIRTQGVWDNYYTLGEVWKRAQCVKSWKGRLAFVFISKLYRQMYANTGIATDSARRKSANRWARWTALICLKLFRGKMMPELEVPRLATSQPVLTNIAQ</sequence>
<dbReference type="PANTHER" id="PTHR43409">
    <property type="entry name" value="ANAEROBIC MAGNESIUM-PROTOPORPHYRIN IX MONOMETHYL ESTER CYCLASE-RELATED"/>
    <property type="match status" value="1"/>
</dbReference>
<dbReference type="KEGG" id="pfer:IRI77_22575"/>
<evidence type="ECO:0000256" key="4">
    <source>
        <dbReference type="ARBA" id="ARBA00022679"/>
    </source>
</evidence>
<name>A0A7S7NL20_PALFE</name>
<keyword evidence="3" id="KW-0489">Methyltransferase</keyword>
<organism evidence="11 12">
    <name type="scientific">Paludibaculum fermentans</name>
    <dbReference type="NCBI Taxonomy" id="1473598"/>
    <lineage>
        <taxon>Bacteria</taxon>
        <taxon>Pseudomonadati</taxon>
        <taxon>Acidobacteriota</taxon>
        <taxon>Terriglobia</taxon>
        <taxon>Bryobacterales</taxon>
        <taxon>Bryobacteraceae</taxon>
        <taxon>Paludibaculum</taxon>
    </lineage>
</organism>
<comment type="cofactor">
    <cofactor evidence="1">
        <name>[4Fe-4S] cluster</name>
        <dbReference type="ChEBI" id="CHEBI:49883"/>
    </cofactor>
</comment>
<gene>
    <name evidence="11" type="ORF">IRI77_22575</name>
</gene>
<dbReference type="AlphaFoldDB" id="A0A7S7NL20"/>
<keyword evidence="8" id="KW-0411">Iron-sulfur</keyword>
<dbReference type="InterPro" id="IPR051198">
    <property type="entry name" value="BchE-like"/>
</dbReference>